<protein>
    <submittedName>
        <fullName evidence="1">Uncharacterized protein</fullName>
    </submittedName>
</protein>
<evidence type="ECO:0000313" key="1">
    <source>
        <dbReference type="EMBL" id="QHT86753.1"/>
    </source>
</evidence>
<dbReference type="EMBL" id="MN740076">
    <property type="protein sequence ID" value="QHT86753.1"/>
    <property type="molecule type" value="Genomic_DNA"/>
</dbReference>
<accession>A0A6C0I3N4</accession>
<dbReference type="AlphaFoldDB" id="A0A6C0I3N4"/>
<proteinExistence type="predicted"/>
<sequence length="47" mass="5428">MFTLSIMTHRIAMQCGDNIVKGDIVSVVRLARWSTVQKCKYNLDAQW</sequence>
<name>A0A6C0I3N4_9ZZZZ</name>
<reference evidence="1" key="1">
    <citation type="journal article" date="2020" name="Nature">
        <title>Giant virus diversity and host interactions through global metagenomics.</title>
        <authorList>
            <person name="Schulz F."/>
            <person name="Roux S."/>
            <person name="Paez-Espino D."/>
            <person name="Jungbluth S."/>
            <person name="Walsh D.A."/>
            <person name="Denef V.J."/>
            <person name="McMahon K.D."/>
            <person name="Konstantinidis K.T."/>
            <person name="Eloe-Fadrosh E.A."/>
            <person name="Kyrpides N.C."/>
            <person name="Woyke T."/>
        </authorList>
    </citation>
    <scope>NUCLEOTIDE SEQUENCE</scope>
    <source>
        <strain evidence="1">GVMAG-M-3300023184-18</strain>
    </source>
</reference>
<organism evidence="1">
    <name type="scientific">viral metagenome</name>
    <dbReference type="NCBI Taxonomy" id="1070528"/>
    <lineage>
        <taxon>unclassified sequences</taxon>
        <taxon>metagenomes</taxon>
        <taxon>organismal metagenomes</taxon>
    </lineage>
</organism>